<accession>A0ABQ9HM60</accession>
<evidence type="ECO:0008006" key="3">
    <source>
        <dbReference type="Google" id="ProtNLM"/>
    </source>
</evidence>
<keyword evidence="2" id="KW-1185">Reference proteome</keyword>
<name>A0ABQ9HM60_9NEOP</name>
<protein>
    <recommendedName>
        <fullName evidence="3">DUF4371 domain-containing protein</fullName>
    </recommendedName>
</protein>
<proteinExistence type="predicted"/>
<dbReference type="PANTHER" id="PTHR45749">
    <property type="match status" value="1"/>
</dbReference>
<comment type="caution">
    <text evidence="1">The sequence shown here is derived from an EMBL/GenBank/DDBJ whole genome shotgun (WGS) entry which is preliminary data.</text>
</comment>
<dbReference type="Proteomes" id="UP001159363">
    <property type="component" value="Chromosome X"/>
</dbReference>
<organism evidence="1 2">
    <name type="scientific">Dryococelus australis</name>
    <dbReference type="NCBI Taxonomy" id="614101"/>
    <lineage>
        <taxon>Eukaryota</taxon>
        <taxon>Metazoa</taxon>
        <taxon>Ecdysozoa</taxon>
        <taxon>Arthropoda</taxon>
        <taxon>Hexapoda</taxon>
        <taxon>Insecta</taxon>
        <taxon>Pterygota</taxon>
        <taxon>Neoptera</taxon>
        <taxon>Polyneoptera</taxon>
        <taxon>Phasmatodea</taxon>
        <taxon>Verophasmatodea</taxon>
        <taxon>Anareolatae</taxon>
        <taxon>Phasmatidae</taxon>
        <taxon>Eurycanthinae</taxon>
        <taxon>Dryococelus</taxon>
    </lineage>
</organism>
<evidence type="ECO:0000313" key="1">
    <source>
        <dbReference type="EMBL" id="KAJ8885438.1"/>
    </source>
</evidence>
<sequence>MLETVCEEYPKLKERISRRYGHYSFPEYQNDLIYVNTLRILRCITEKAKEAGFYSIMADETKDVSKMEQLAILIRYRAIGLHHLKYCSEYNISNAIFSLLSEQGLDEKYCVGQCYNGVNVMSGWANGVQARVKHQAPHAIYFYCHAHHLNLVLVHSLSVIDETNNFFLPCKQSTASYQIAQFDIMSKILKNFEAILIVLDEGMEDRAESIGIRAQMEQQRFIFLLYALELVIGITYSLAQQLQSKEIDFVAAGFLIKSTKEELATIRSSEKCDELDEKAKTLTSNSNIEWEAVAKTKRALTSRLTDSVVFTSVGQMERNTRSLLF</sequence>
<dbReference type="EMBL" id="JARBHB010000004">
    <property type="protein sequence ID" value="KAJ8885438.1"/>
    <property type="molecule type" value="Genomic_DNA"/>
</dbReference>
<evidence type="ECO:0000313" key="2">
    <source>
        <dbReference type="Proteomes" id="UP001159363"/>
    </source>
</evidence>
<gene>
    <name evidence="1" type="ORF">PR048_011635</name>
</gene>
<dbReference type="PANTHER" id="PTHR45749:SF37">
    <property type="entry name" value="OS05G0311600 PROTEIN"/>
    <property type="match status" value="1"/>
</dbReference>
<reference evidence="1 2" key="1">
    <citation type="submission" date="2023-02" db="EMBL/GenBank/DDBJ databases">
        <title>LHISI_Scaffold_Assembly.</title>
        <authorList>
            <person name="Stuart O.P."/>
            <person name="Cleave R."/>
            <person name="Magrath M.J.L."/>
            <person name="Mikheyev A.S."/>
        </authorList>
    </citation>
    <scope>NUCLEOTIDE SEQUENCE [LARGE SCALE GENOMIC DNA]</scope>
    <source>
        <strain evidence="1">Daus_M_001</strain>
        <tissue evidence="1">Leg muscle</tissue>
    </source>
</reference>